<accession>A0AAD4WQ74</accession>
<evidence type="ECO:0000313" key="2">
    <source>
        <dbReference type="EMBL" id="KAI5347504.1"/>
    </source>
</evidence>
<dbReference type="PANTHER" id="PTHR10775">
    <property type="entry name" value="OS08G0208400 PROTEIN"/>
    <property type="match status" value="1"/>
</dbReference>
<proteinExistence type="predicted"/>
<dbReference type="PANTHER" id="PTHR10775:SF185">
    <property type="entry name" value="OS08G0208400 PROTEIN"/>
    <property type="match status" value="1"/>
</dbReference>
<feature type="domain" description="DUF4218" evidence="1">
    <location>
        <begin position="250"/>
        <end position="322"/>
    </location>
</feature>
<protein>
    <recommendedName>
        <fullName evidence="1">DUF4218 domain-containing protein</fullName>
    </recommendedName>
</protein>
<dbReference type="AlphaFoldDB" id="A0AAD4WQ74"/>
<gene>
    <name evidence="2" type="ORF">L3X38_015383</name>
</gene>
<evidence type="ECO:0000313" key="3">
    <source>
        <dbReference type="Proteomes" id="UP001054821"/>
    </source>
</evidence>
<dbReference type="InterPro" id="IPR025452">
    <property type="entry name" value="DUF4218"/>
</dbReference>
<keyword evidence="3" id="KW-1185">Reference proteome</keyword>
<name>A0AAD4WQ74_PRUDU</name>
<comment type="caution">
    <text evidence="2">The sequence shown here is derived from an EMBL/GenBank/DDBJ whole genome shotgun (WGS) entry which is preliminary data.</text>
</comment>
<sequence length="376" mass="42762">MFTLRAAVMWTVNDFPAYAMVSGWSTKGYMACPVCKEDVTSDKEFDGNTERRLKPREWSGDEILEQLNRLDFARFGKTVSRTRPSTHLNWTHKPMFFELPYWSKLKLRHNLDVMHVEKNVFDTLVGTILDIEGKTKDTIKARLDLERMGIRRGLWMNRDSDKARRDLAFFSMKPNDKKEFLKFVSSVKFPDGYASNIARCVNVDGGKFTGLKSHDCHVFMQRLLPVGIRHLLPEDVVKPIMLLSRFFSQLTAKTLRRTDMFQLCHDIVQVLCKFEMIFPPAFFTSMMHVMVHLPEKALLAGPVNYRWMYPIERLLGELKKSMSDLIRRGRTMTTAPSSDPPAQSASAATAPALMDHVVVGLGASQGPTSSASSVAS</sequence>
<dbReference type="Proteomes" id="UP001054821">
    <property type="component" value="Chromosome 2"/>
</dbReference>
<reference evidence="2 3" key="1">
    <citation type="journal article" date="2022" name="G3 (Bethesda)">
        <title>Whole-genome sequence and methylome profiling of the almond [Prunus dulcis (Mill.) D.A. Webb] cultivar 'Nonpareil'.</title>
        <authorList>
            <person name="D'Amico-Willman K.M."/>
            <person name="Ouma W.Z."/>
            <person name="Meulia T."/>
            <person name="Sideli G.M."/>
            <person name="Gradziel T.M."/>
            <person name="Fresnedo-Ramirez J."/>
        </authorList>
    </citation>
    <scope>NUCLEOTIDE SEQUENCE [LARGE SCALE GENOMIC DNA]</scope>
    <source>
        <strain evidence="2">Clone GOH B32 T37-40</strain>
    </source>
</reference>
<organism evidence="2 3">
    <name type="scientific">Prunus dulcis</name>
    <name type="common">Almond</name>
    <name type="synonym">Amygdalus dulcis</name>
    <dbReference type="NCBI Taxonomy" id="3755"/>
    <lineage>
        <taxon>Eukaryota</taxon>
        <taxon>Viridiplantae</taxon>
        <taxon>Streptophyta</taxon>
        <taxon>Embryophyta</taxon>
        <taxon>Tracheophyta</taxon>
        <taxon>Spermatophyta</taxon>
        <taxon>Magnoliopsida</taxon>
        <taxon>eudicotyledons</taxon>
        <taxon>Gunneridae</taxon>
        <taxon>Pentapetalae</taxon>
        <taxon>rosids</taxon>
        <taxon>fabids</taxon>
        <taxon>Rosales</taxon>
        <taxon>Rosaceae</taxon>
        <taxon>Amygdaloideae</taxon>
        <taxon>Amygdaleae</taxon>
        <taxon>Prunus</taxon>
    </lineage>
</organism>
<dbReference type="InterPro" id="IPR004242">
    <property type="entry name" value="Transposase_21"/>
</dbReference>
<dbReference type="Pfam" id="PF13960">
    <property type="entry name" value="DUF4218"/>
    <property type="match status" value="1"/>
</dbReference>
<evidence type="ECO:0000259" key="1">
    <source>
        <dbReference type="Pfam" id="PF13960"/>
    </source>
</evidence>
<dbReference type="Pfam" id="PF02992">
    <property type="entry name" value="Transposase_21"/>
    <property type="match status" value="1"/>
</dbReference>
<dbReference type="EMBL" id="JAJFAZ020000002">
    <property type="protein sequence ID" value="KAI5347504.1"/>
    <property type="molecule type" value="Genomic_DNA"/>
</dbReference>